<evidence type="ECO:0000313" key="2">
    <source>
        <dbReference type="Proteomes" id="UP001172054"/>
    </source>
</evidence>
<reference evidence="1 2" key="1">
    <citation type="submission" date="2023-06" db="EMBL/GenBank/DDBJ databases">
        <title>Novel species in genus Planococcus.</title>
        <authorList>
            <person name="Ning S."/>
        </authorList>
    </citation>
    <scope>NUCLEOTIDE SEQUENCE [LARGE SCALE GENOMIC DNA]</scope>
    <source>
        <strain evidence="1 2">N064</strain>
    </source>
</reference>
<accession>A0ABT8MUJ8</accession>
<name>A0ABT8MUJ8_9BACL</name>
<evidence type="ECO:0000313" key="1">
    <source>
        <dbReference type="EMBL" id="MDN7228400.1"/>
    </source>
</evidence>
<proteinExistence type="predicted"/>
<sequence>MIKKFQTSHLPMQSQPLKLPDVLRTFLLQFAVHKRSKRSALC</sequence>
<gene>
    <name evidence="1" type="ORF">QWY15_13965</name>
</gene>
<organism evidence="1 2">
    <name type="scientific">Planococcus liqunii</name>
    <dbReference type="NCBI Taxonomy" id="3058394"/>
    <lineage>
        <taxon>Bacteria</taxon>
        <taxon>Bacillati</taxon>
        <taxon>Bacillota</taxon>
        <taxon>Bacilli</taxon>
        <taxon>Bacillales</taxon>
        <taxon>Caryophanaceae</taxon>
        <taxon>Planococcus</taxon>
    </lineage>
</organism>
<protein>
    <submittedName>
        <fullName evidence="1">Uncharacterized protein</fullName>
    </submittedName>
</protein>
<dbReference type="EMBL" id="JAUJWW010000006">
    <property type="protein sequence ID" value="MDN7228400.1"/>
    <property type="molecule type" value="Genomic_DNA"/>
</dbReference>
<comment type="caution">
    <text evidence="1">The sequence shown here is derived from an EMBL/GenBank/DDBJ whole genome shotgun (WGS) entry which is preliminary data.</text>
</comment>
<dbReference type="RefSeq" id="WP_301726804.1">
    <property type="nucleotide sequence ID" value="NZ_JAUJWW010000006.1"/>
</dbReference>
<keyword evidence="2" id="KW-1185">Reference proteome</keyword>
<dbReference type="Proteomes" id="UP001172054">
    <property type="component" value="Unassembled WGS sequence"/>
</dbReference>